<dbReference type="Pfam" id="PF13830">
    <property type="entry name" value="DUF4192"/>
    <property type="match status" value="1"/>
</dbReference>
<gene>
    <name evidence="1" type="ORF">EKI59_05970</name>
</gene>
<dbReference type="InterPro" id="IPR025447">
    <property type="entry name" value="DUF4192"/>
</dbReference>
<comment type="caution">
    <text evidence="1">The sequence shown here is derived from an EMBL/GenBank/DDBJ whole genome shotgun (WGS) entry which is preliminary data.</text>
</comment>
<dbReference type="EMBL" id="RXIR01000010">
    <property type="protein sequence ID" value="TVS28681.1"/>
    <property type="molecule type" value="Genomic_DNA"/>
</dbReference>
<dbReference type="AlphaFoldDB" id="A0A6C1TXU1"/>
<protein>
    <submittedName>
        <fullName evidence="1">DUF4192 domain-containing protein</fullName>
    </submittedName>
</protein>
<accession>A0A6C1TXU1</accession>
<reference evidence="1 2" key="1">
    <citation type="submission" date="2018-12" db="EMBL/GenBank/DDBJ databases">
        <title>Corynebacterium sanguinis sp. nov., a clinically-associated and environmental corynebacterium.</title>
        <authorList>
            <person name="Gonzales-Siles L."/>
            <person name="Jaen-Luchoro D."/>
            <person name="Cardew S."/>
            <person name="Inganas E."/>
            <person name="Ohlen M."/>
            <person name="Jensie-Markopolous S."/>
            <person name="Pinyeiro-Iglesias B."/>
            <person name="Molin K."/>
            <person name="Skovbjerg S."/>
            <person name="Svensson-Stadler L."/>
            <person name="Funke G."/>
            <person name="Moore E.R.B."/>
        </authorList>
    </citation>
    <scope>NUCLEOTIDE SEQUENCE [LARGE SCALE GENOMIC DNA]</scope>
    <source>
        <strain evidence="1 2">58734</strain>
    </source>
</reference>
<dbReference type="Proteomes" id="UP000336646">
    <property type="component" value="Unassembled WGS sequence"/>
</dbReference>
<proteinExistence type="predicted"/>
<evidence type="ECO:0000313" key="1">
    <source>
        <dbReference type="EMBL" id="TVS28681.1"/>
    </source>
</evidence>
<dbReference type="RefSeq" id="WP_144690746.1">
    <property type="nucleotide sequence ID" value="NZ_JALXMD010000003.1"/>
</dbReference>
<sequence length="372" mass="39978">MDLTPGTLNGPQDIIAALPGIFGFYPQESTVIVGIYPADSDGTTRLGPVMRADLAHTHHMLPALIDTPGGECIAFYAVIISRIPNSTLVEETKELLFNFSSAEGTSLIDACWHVSEIAHGTPYTIVFGPNPAHLAHVDRGEEWISGTVPCVVSSPSMKPLLHNGALPELDRADTFRFFEAWDDIDPTHPDCDPAAAARRATELALLRDTDTATLAAEIDNACAMLHELRPRPMIHEVARPGRASIFAHPGDGVDLAAMLAMRWSRDLLVIDALKSPQSAAAALLWVAKAYRGEIRANALTLWATVATSRHLSSWAVVALSCAQEEVPGHSLSELLLTMLHNGLQENLVETAESGCAMAWAVFDTARATLGGE</sequence>
<name>A0A6C1TXU1_9CORY</name>
<evidence type="ECO:0000313" key="2">
    <source>
        <dbReference type="Proteomes" id="UP000336646"/>
    </source>
</evidence>
<dbReference type="OrthoDB" id="3268175at2"/>
<organism evidence="1 2">
    <name type="scientific">Corynebacterium sanguinis</name>
    <dbReference type="NCBI Taxonomy" id="2594913"/>
    <lineage>
        <taxon>Bacteria</taxon>
        <taxon>Bacillati</taxon>
        <taxon>Actinomycetota</taxon>
        <taxon>Actinomycetes</taxon>
        <taxon>Mycobacteriales</taxon>
        <taxon>Corynebacteriaceae</taxon>
        <taxon>Corynebacterium</taxon>
    </lineage>
</organism>